<dbReference type="RefSeq" id="WP_055730165.1">
    <property type="nucleotide sequence ID" value="NZ_FUYX01000017.1"/>
</dbReference>
<dbReference type="STRING" id="53254.SAMN05660750_04572"/>
<evidence type="ECO:0000313" key="2">
    <source>
        <dbReference type="EMBL" id="SKC13318.1"/>
    </source>
</evidence>
<accession>A0A0Q3SSV8</accession>
<organism evidence="1 3">
    <name type="scientific">Bosea thiooxidans</name>
    <dbReference type="NCBI Taxonomy" id="53254"/>
    <lineage>
        <taxon>Bacteria</taxon>
        <taxon>Pseudomonadati</taxon>
        <taxon>Pseudomonadota</taxon>
        <taxon>Alphaproteobacteria</taxon>
        <taxon>Hyphomicrobiales</taxon>
        <taxon>Boseaceae</taxon>
        <taxon>Bosea</taxon>
    </lineage>
</organism>
<dbReference type="EMBL" id="FUYX01000017">
    <property type="protein sequence ID" value="SKC13318.1"/>
    <property type="molecule type" value="Genomic_DNA"/>
</dbReference>
<name>A0A0Q3SSV8_9HYPH</name>
<gene>
    <name evidence="1" type="ORF">ARD30_21430</name>
    <name evidence="2" type="ORF">SAMN05660750_04572</name>
</gene>
<dbReference type="OrthoDB" id="9775333at2"/>
<evidence type="ECO:0000313" key="3">
    <source>
        <dbReference type="Proteomes" id="UP000051562"/>
    </source>
</evidence>
<dbReference type="EMBL" id="LMAR01000068">
    <property type="protein sequence ID" value="KQK28530.1"/>
    <property type="molecule type" value="Genomic_DNA"/>
</dbReference>
<sequence>MSWYSKVVWSEGLFLRPHHFQQNDRYLENLLEARVRSVTPYPWGFSVLEIDRDLAQQSRIGLRRAVGVMPDGTPFALPDNSPLPAAIEVPENAAGQIVWLSLPLAAANTREVEDALDGSASRYVPANEMLIDSTAALRTEEEIDVAHPRLTLELRKSSKAGYVGLALGRILEVRDRAVLFDEKFAPPVLVCSAYPVIEGWLDRVIGWIDNKLEELARYAADPTAGGGLQSADYFVLQLLNRNIPVLKHMRRSRFVHPERLFSTFLALAGELATFTTAERRARDYPAYDHDDLENCFAPVVRDIQDFLSANLGRRAIRLEIVERAPNAFMSTIRDRSLVRNATLVLEVAARRPLTEIQAQFPQLFKVGPNTKMNEIVHAHLPGISLVHLPTPPPQIRALTDHVYFYLDRTSPLWPEFSTASSIGMHFSGDWPDLELELWAVLEGRR</sequence>
<protein>
    <submittedName>
        <fullName evidence="1">Type VI secretion protein</fullName>
    </submittedName>
    <submittedName>
        <fullName evidence="2">Type VI secretion system protein ImpJ</fullName>
    </submittedName>
</protein>
<dbReference type="PANTHER" id="PTHR35566">
    <property type="entry name" value="BLR3599 PROTEIN"/>
    <property type="match status" value="1"/>
</dbReference>
<evidence type="ECO:0000313" key="1">
    <source>
        <dbReference type="EMBL" id="KQK28530.1"/>
    </source>
</evidence>
<dbReference type="Pfam" id="PF05936">
    <property type="entry name" value="T6SS_VasE"/>
    <property type="match status" value="1"/>
</dbReference>
<keyword evidence="3" id="KW-1185">Reference proteome</keyword>
<reference evidence="1 3" key="1">
    <citation type="submission" date="2015-10" db="EMBL/GenBank/DDBJ databases">
        <title>Draft genome of Bosea thiooxidans.</title>
        <authorList>
            <person name="Wang X."/>
        </authorList>
    </citation>
    <scope>NUCLEOTIDE SEQUENCE [LARGE SCALE GENOMIC DNA]</scope>
    <source>
        <strain evidence="1 3">CGMCC 9174</strain>
    </source>
</reference>
<proteinExistence type="predicted"/>
<evidence type="ECO:0000313" key="4">
    <source>
        <dbReference type="Proteomes" id="UP000190130"/>
    </source>
</evidence>
<dbReference type="PANTHER" id="PTHR35566:SF1">
    <property type="entry name" value="TYPE VI SECRETION SYSTEM BASEPLATE COMPONENT TSSK1"/>
    <property type="match status" value="1"/>
</dbReference>
<dbReference type="NCBIfam" id="TIGR03353">
    <property type="entry name" value="VI_chp_4"/>
    <property type="match status" value="1"/>
</dbReference>
<dbReference type="AlphaFoldDB" id="A0A0Q3SSV8"/>
<dbReference type="InterPro" id="IPR010263">
    <property type="entry name" value="T6SS_TssK"/>
</dbReference>
<dbReference type="Proteomes" id="UP000190130">
    <property type="component" value="Unassembled WGS sequence"/>
</dbReference>
<dbReference type="Proteomes" id="UP000051562">
    <property type="component" value="Unassembled WGS sequence"/>
</dbReference>
<reference evidence="2 4" key="2">
    <citation type="submission" date="2017-02" db="EMBL/GenBank/DDBJ databases">
        <authorList>
            <person name="Peterson S.W."/>
        </authorList>
    </citation>
    <scope>NUCLEOTIDE SEQUENCE [LARGE SCALE GENOMIC DNA]</scope>
    <source>
        <strain evidence="2 4">DSM 9653</strain>
    </source>
</reference>